<sequence length="117" mass="12845">MGTNRVINRNTNKGSLLERSLQVAQATYVTLLHLNSPCILNLQSTLFPTVGTVVTLVRTGSAETSEIEPKRTPKLACVQQNRGKKRPLGRKFILGAPKARPSGTLRLLITRAAQKIR</sequence>
<keyword evidence="2" id="KW-1185">Reference proteome</keyword>
<dbReference type="Proteomes" id="UP000823749">
    <property type="component" value="Chromosome 1"/>
</dbReference>
<dbReference type="EMBL" id="JACTNZ010000001">
    <property type="protein sequence ID" value="KAG5564600.1"/>
    <property type="molecule type" value="Genomic_DNA"/>
</dbReference>
<dbReference type="AlphaFoldDB" id="A0AAV6LIT0"/>
<accession>A0AAV6LIT0</accession>
<protein>
    <submittedName>
        <fullName evidence="1">Uncharacterized protein</fullName>
    </submittedName>
</protein>
<organism evidence="1 2">
    <name type="scientific">Rhododendron griersonianum</name>
    <dbReference type="NCBI Taxonomy" id="479676"/>
    <lineage>
        <taxon>Eukaryota</taxon>
        <taxon>Viridiplantae</taxon>
        <taxon>Streptophyta</taxon>
        <taxon>Embryophyta</taxon>
        <taxon>Tracheophyta</taxon>
        <taxon>Spermatophyta</taxon>
        <taxon>Magnoliopsida</taxon>
        <taxon>eudicotyledons</taxon>
        <taxon>Gunneridae</taxon>
        <taxon>Pentapetalae</taxon>
        <taxon>asterids</taxon>
        <taxon>Ericales</taxon>
        <taxon>Ericaceae</taxon>
        <taxon>Ericoideae</taxon>
        <taxon>Rhodoreae</taxon>
        <taxon>Rhododendron</taxon>
    </lineage>
</organism>
<comment type="caution">
    <text evidence="1">The sequence shown here is derived from an EMBL/GenBank/DDBJ whole genome shotgun (WGS) entry which is preliminary data.</text>
</comment>
<name>A0AAV6LIT0_9ERIC</name>
<gene>
    <name evidence="1" type="ORF">RHGRI_000703</name>
</gene>
<reference evidence="1" key="1">
    <citation type="submission" date="2020-08" db="EMBL/GenBank/DDBJ databases">
        <title>Plant Genome Project.</title>
        <authorList>
            <person name="Zhang R.-G."/>
        </authorList>
    </citation>
    <scope>NUCLEOTIDE SEQUENCE</scope>
    <source>
        <strain evidence="1">WSP0</strain>
        <tissue evidence="1">Leaf</tissue>
    </source>
</reference>
<evidence type="ECO:0000313" key="1">
    <source>
        <dbReference type="EMBL" id="KAG5564600.1"/>
    </source>
</evidence>
<proteinExistence type="predicted"/>
<evidence type="ECO:0000313" key="2">
    <source>
        <dbReference type="Proteomes" id="UP000823749"/>
    </source>
</evidence>